<dbReference type="KEGG" id="hdi:HDIA_3252"/>
<dbReference type="Proteomes" id="UP000223606">
    <property type="component" value="Chromosome 1"/>
</dbReference>
<dbReference type="Gene3D" id="3.60.10.10">
    <property type="entry name" value="Endonuclease/exonuclease/phosphatase"/>
    <property type="match status" value="1"/>
</dbReference>
<gene>
    <name evidence="1" type="ORF">HDIA_3252</name>
</gene>
<organism evidence="1 2">
    <name type="scientific">Hartmannibacter diazotrophicus</name>
    <dbReference type="NCBI Taxonomy" id="1482074"/>
    <lineage>
        <taxon>Bacteria</taxon>
        <taxon>Pseudomonadati</taxon>
        <taxon>Pseudomonadota</taxon>
        <taxon>Alphaproteobacteria</taxon>
        <taxon>Hyphomicrobiales</taxon>
        <taxon>Pleomorphomonadaceae</taxon>
        <taxon>Hartmannibacter</taxon>
    </lineage>
</organism>
<evidence type="ECO:0000313" key="2">
    <source>
        <dbReference type="Proteomes" id="UP000223606"/>
    </source>
</evidence>
<dbReference type="AlphaFoldDB" id="A0A2C9D982"/>
<name>A0A2C9D982_9HYPH</name>
<proteinExistence type="predicted"/>
<reference evidence="2" key="1">
    <citation type="submission" date="2017-09" db="EMBL/GenBank/DDBJ databases">
        <title>Genome sequence of Nannocystis excedens DSM 71.</title>
        <authorList>
            <person name="Blom J."/>
        </authorList>
    </citation>
    <scope>NUCLEOTIDE SEQUENCE [LARGE SCALE GENOMIC DNA]</scope>
    <source>
        <strain evidence="2">type strain: E19</strain>
    </source>
</reference>
<dbReference type="GO" id="GO:0003824">
    <property type="term" value="F:catalytic activity"/>
    <property type="evidence" value="ECO:0007669"/>
    <property type="project" value="InterPro"/>
</dbReference>
<protein>
    <recommendedName>
        <fullName evidence="3">Endonuclease/Exonuclease/phosphatase family protein</fullName>
    </recommendedName>
</protein>
<dbReference type="SUPFAM" id="SSF56219">
    <property type="entry name" value="DNase I-like"/>
    <property type="match status" value="1"/>
</dbReference>
<evidence type="ECO:0000313" key="1">
    <source>
        <dbReference type="EMBL" id="SON56793.1"/>
    </source>
</evidence>
<keyword evidence="2" id="KW-1185">Reference proteome</keyword>
<evidence type="ECO:0008006" key="3">
    <source>
        <dbReference type="Google" id="ProtNLM"/>
    </source>
</evidence>
<dbReference type="InterPro" id="IPR036691">
    <property type="entry name" value="Endo/exonu/phosph_ase_sf"/>
</dbReference>
<dbReference type="EMBL" id="LT960614">
    <property type="protein sequence ID" value="SON56793.1"/>
    <property type="molecule type" value="Genomic_DNA"/>
</dbReference>
<accession>A0A2C9D982</accession>
<sequence>MIIDKTVAALAVPTTREREALAALEPSVAAHDKAMAGLDCFGAVEVAGSAKEMAPLGFPLTVAAWNLERCLFPERSAAKIAASGASVVLLSEMDDGMSRSGQRHTTAAVADALGMAYAYGVEFLELGLGSQSERQFCKDASNEKGFHGNGLLAAGPLVRPFLFRLPGERVWFGGGEQSRIGERMAVGAVIETEEGPFVAVSVHLESNADSPYRERQIMALIDAVEAHAPGLPILIGGDLNTGNHIGGDFEKEGLFAASAARGFLRHSGPMDQMTTRPSLITRHPDRAMKLDWFLSRGLAIGSSAIVPSLDDDGTPLSDHDMIVCRIEGFSI</sequence>